<feature type="transmembrane region" description="Helical" evidence="4">
    <location>
        <begin position="139"/>
        <end position="158"/>
    </location>
</feature>
<name>A0A8J1UW80_OWEFU</name>
<dbReference type="PANTHER" id="PTHR12483:SF115">
    <property type="entry name" value="COPPER TRANSPORT PROTEIN"/>
    <property type="match status" value="1"/>
</dbReference>
<sequence length="216" mass="24802">MESHDHHNVEGNPPNPGSSIHDHSIHDNGNTSSHGHQGHITSHTDDHAGHPSFFNFDTAFTILFKDVEIQDCWGLCAVCFFFFLLTLVFEVSKDFRQMRWYPFDRKSTRIKHHIFQTILYLVHIFIGYSMMFAVMTYNVWLTLSVVIGGGFGYFIHVLSRPLLLKRTYGFIFKSGDIVEVDNEQLSELNPQASDLKSPTKETFISDCPNCERLTTI</sequence>
<feature type="region of interest" description="Disordered" evidence="5">
    <location>
        <begin position="1"/>
        <end position="41"/>
    </location>
</feature>
<dbReference type="InterPro" id="IPR007274">
    <property type="entry name" value="Cop_transporter"/>
</dbReference>
<dbReference type="PANTHER" id="PTHR12483">
    <property type="entry name" value="SOLUTE CARRIER FAMILY 31 COPPER TRANSPORTERS"/>
    <property type="match status" value="1"/>
</dbReference>
<dbReference type="Pfam" id="PF04145">
    <property type="entry name" value="Ctr"/>
    <property type="match status" value="1"/>
</dbReference>
<organism evidence="6 7">
    <name type="scientific">Owenia fusiformis</name>
    <name type="common">Polychaete worm</name>
    <dbReference type="NCBI Taxonomy" id="6347"/>
    <lineage>
        <taxon>Eukaryota</taxon>
        <taxon>Metazoa</taxon>
        <taxon>Spiralia</taxon>
        <taxon>Lophotrochozoa</taxon>
        <taxon>Annelida</taxon>
        <taxon>Polychaeta</taxon>
        <taxon>Sedentaria</taxon>
        <taxon>Canalipalpata</taxon>
        <taxon>Sabellida</taxon>
        <taxon>Oweniida</taxon>
        <taxon>Oweniidae</taxon>
        <taxon>Owenia</taxon>
    </lineage>
</organism>
<evidence type="ECO:0000256" key="1">
    <source>
        <dbReference type="ARBA" id="ARBA00022692"/>
    </source>
</evidence>
<accession>A0A8J1UW80</accession>
<dbReference type="OrthoDB" id="73901at2759"/>
<proteinExistence type="inferred from homology"/>
<comment type="caution">
    <text evidence="6">The sequence shown here is derived from an EMBL/GenBank/DDBJ whole genome shotgun (WGS) entry which is preliminary data.</text>
</comment>
<feature type="transmembrane region" description="Helical" evidence="4">
    <location>
        <begin position="113"/>
        <end position="133"/>
    </location>
</feature>
<feature type="transmembrane region" description="Helical" evidence="4">
    <location>
        <begin position="72"/>
        <end position="92"/>
    </location>
</feature>
<keyword evidence="1 4" id="KW-0812">Transmembrane</keyword>
<comment type="similarity">
    <text evidence="4">Belongs to the copper transporter (Ctr) (TC 1.A.56) family. SLC31A subfamily.</text>
</comment>
<evidence type="ECO:0000313" key="6">
    <source>
        <dbReference type="EMBL" id="CAH1800622.1"/>
    </source>
</evidence>
<dbReference type="AlphaFoldDB" id="A0A8J1UW80"/>
<reference evidence="6" key="1">
    <citation type="submission" date="2022-03" db="EMBL/GenBank/DDBJ databases">
        <authorList>
            <person name="Martin C."/>
        </authorList>
    </citation>
    <scope>NUCLEOTIDE SEQUENCE</scope>
</reference>
<evidence type="ECO:0000256" key="4">
    <source>
        <dbReference type="RuleBase" id="RU367022"/>
    </source>
</evidence>
<feature type="compositionally biased region" description="Polar residues" evidence="5">
    <location>
        <begin position="27"/>
        <end position="41"/>
    </location>
</feature>
<keyword evidence="4" id="KW-0406">Ion transport</keyword>
<comment type="subcellular location">
    <subcellularLocation>
        <location evidence="4">Membrane</location>
        <topology evidence="4">Multi-pass membrane protein</topology>
    </subcellularLocation>
</comment>
<dbReference type="EMBL" id="CAIIXF020000012">
    <property type="protein sequence ID" value="CAH1800622.1"/>
    <property type="molecule type" value="Genomic_DNA"/>
</dbReference>
<evidence type="ECO:0000256" key="5">
    <source>
        <dbReference type="SAM" id="MobiDB-lite"/>
    </source>
</evidence>
<evidence type="ECO:0000256" key="3">
    <source>
        <dbReference type="ARBA" id="ARBA00023136"/>
    </source>
</evidence>
<keyword evidence="4" id="KW-0187">Copper transport</keyword>
<keyword evidence="2 4" id="KW-1133">Transmembrane helix</keyword>
<keyword evidence="3 4" id="KW-0472">Membrane</keyword>
<evidence type="ECO:0000313" key="7">
    <source>
        <dbReference type="Proteomes" id="UP000749559"/>
    </source>
</evidence>
<dbReference type="Proteomes" id="UP000749559">
    <property type="component" value="Unassembled WGS sequence"/>
</dbReference>
<dbReference type="GO" id="GO:0005375">
    <property type="term" value="F:copper ion transmembrane transporter activity"/>
    <property type="evidence" value="ECO:0007669"/>
    <property type="project" value="UniProtKB-UniRule"/>
</dbReference>
<dbReference type="GO" id="GO:0016020">
    <property type="term" value="C:membrane"/>
    <property type="evidence" value="ECO:0007669"/>
    <property type="project" value="UniProtKB-SubCell"/>
</dbReference>
<keyword evidence="7" id="KW-1185">Reference proteome</keyword>
<keyword evidence="4" id="KW-0186">Copper</keyword>
<keyword evidence="4" id="KW-0813">Transport</keyword>
<evidence type="ECO:0000256" key="2">
    <source>
        <dbReference type="ARBA" id="ARBA00022989"/>
    </source>
</evidence>
<protein>
    <recommendedName>
        <fullName evidence="4">Copper transport protein</fullName>
    </recommendedName>
</protein>
<gene>
    <name evidence="6" type="ORF">OFUS_LOCUS24481</name>
</gene>